<keyword evidence="6" id="KW-0732">Signal</keyword>
<dbReference type="RefSeq" id="WP_262398623.1">
    <property type="nucleotide sequence ID" value="NZ_JACRTB010000001.1"/>
</dbReference>
<evidence type="ECO:0000256" key="1">
    <source>
        <dbReference type="ARBA" id="ARBA00001947"/>
    </source>
</evidence>
<reference evidence="8 9" key="1">
    <citation type="submission" date="2020-08" db="EMBL/GenBank/DDBJ databases">
        <title>Genome public.</title>
        <authorList>
            <person name="Liu C."/>
            <person name="Sun Q."/>
        </authorList>
    </citation>
    <scope>NUCLEOTIDE SEQUENCE [LARGE SCALE GENOMIC DNA]</scope>
    <source>
        <strain evidence="8 9">BX1</strain>
    </source>
</reference>
<keyword evidence="9" id="KW-1185">Reference proteome</keyword>
<evidence type="ECO:0000256" key="3">
    <source>
        <dbReference type="ARBA" id="ARBA00022801"/>
    </source>
</evidence>
<dbReference type="Proteomes" id="UP000658131">
    <property type="component" value="Unassembled WGS sequence"/>
</dbReference>
<sequence length="301" mass="32770">MDINHIPRAPSGLSRRILACVLTAAVFCTGCLAAEPQAAQPAGSSEGISSVESKNAREQEPEAVSSSLDPEISAVQTVRSYPILEGTEEENTVVVIEAPQDGPCIFIVGGIHGDETAGWKAAERLKEEVRLTRGTLYILSPANRSGAEADQRYVVNSGDLNRAFPGDPKSSEAASRIAAAMYREIERIQPDLVLDLHESKYLLGTNQGYGLGNTLIYTDDSKISDLLLDFLIANEEDNVCSEEFALTTPGIAGSFNRVVTDQLEIPVITTETWRGYELPHRIGDQMDIVSFCLRYYQMIDG</sequence>
<evidence type="ECO:0000256" key="6">
    <source>
        <dbReference type="SAM" id="SignalP"/>
    </source>
</evidence>
<evidence type="ECO:0000313" key="8">
    <source>
        <dbReference type="EMBL" id="MBC8574932.1"/>
    </source>
</evidence>
<dbReference type="PANTHER" id="PTHR37326">
    <property type="entry name" value="BLL3975 PROTEIN"/>
    <property type="match status" value="1"/>
</dbReference>
<dbReference type="InterPro" id="IPR055438">
    <property type="entry name" value="AstE_AspA_cat"/>
</dbReference>
<evidence type="ECO:0000256" key="4">
    <source>
        <dbReference type="ARBA" id="ARBA00022833"/>
    </source>
</evidence>
<feature type="region of interest" description="Disordered" evidence="5">
    <location>
        <begin position="39"/>
        <end position="71"/>
    </location>
</feature>
<comment type="caution">
    <text evidence="8">The sequence shown here is derived from an EMBL/GenBank/DDBJ whole genome shotgun (WGS) entry which is preliminary data.</text>
</comment>
<dbReference type="SUPFAM" id="SSF53187">
    <property type="entry name" value="Zn-dependent exopeptidases"/>
    <property type="match status" value="1"/>
</dbReference>
<dbReference type="EMBL" id="JACRTB010000001">
    <property type="protein sequence ID" value="MBC8574932.1"/>
    <property type="molecule type" value="Genomic_DNA"/>
</dbReference>
<dbReference type="PANTHER" id="PTHR37326:SF1">
    <property type="entry name" value="BLL3975 PROTEIN"/>
    <property type="match status" value="1"/>
</dbReference>
<accession>A0ABR7NGF6</accession>
<organism evidence="8 9">
    <name type="scientific">Yanshouia hominis</name>
    <dbReference type="NCBI Taxonomy" id="2763673"/>
    <lineage>
        <taxon>Bacteria</taxon>
        <taxon>Bacillati</taxon>
        <taxon>Bacillota</taxon>
        <taxon>Clostridia</taxon>
        <taxon>Eubacteriales</taxon>
        <taxon>Oscillospiraceae</taxon>
        <taxon>Yanshouia</taxon>
    </lineage>
</organism>
<keyword evidence="2" id="KW-0479">Metal-binding</keyword>
<name>A0ABR7NGF6_9FIRM</name>
<keyword evidence="4" id="KW-0862">Zinc</keyword>
<evidence type="ECO:0000256" key="2">
    <source>
        <dbReference type="ARBA" id="ARBA00022723"/>
    </source>
</evidence>
<feature type="compositionally biased region" description="Polar residues" evidence="5">
    <location>
        <begin position="42"/>
        <end position="53"/>
    </location>
</feature>
<comment type="cofactor">
    <cofactor evidence="1">
        <name>Zn(2+)</name>
        <dbReference type="ChEBI" id="CHEBI:29105"/>
    </cofactor>
</comment>
<evidence type="ECO:0000313" key="9">
    <source>
        <dbReference type="Proteomes" id="UP000658131"/>
    </source>
</evidence>
<gene>
    <name evidence="8" type="ORF">H8717_00700</name>
</gene>
<proteinExistence type="predicted"/>
<feature type="chain" id="PRO_5045249703" evidence="6">
    <location>
        <begin position="34"/>
        <end position="301"/>
    </location>
</feature>
<evidence type="ECO:0000259" key="7">
    <source>
        <dbReference type="Pfam" id="PF24827"/>
    </source>
</evidence>
<keyword evidence="3" id="KW-0378">Hydrolase</keyword>
<feature type="signal peptide" evidence="6">
    <location>
        <begin position="1"/>
        <end position="33"/>
    </location>
</feature>
<dbReference type="Gene3D" id="3.40.630.10">
    <property type="entry name" value="Zn peptidases"/>
    <property type="match status" value="1"/>
</dbReference>
<dbReference type="Pfam" id="PF24827">
    <property type="entry name" value="AstE_AspA_cat"/>
    <property type="match status" value="1"/>
</dbReference>
<evidence type="ECO:0000256" key="5">
    <source>
        <dbReference type="SAM" id="MobiDB-lite"/>
    </source>
</evidence>
<feature type="domain" description="Succinylglutamate desuccinylase/Aspartoacylase catalytic" evidence="7">
    <location>
        <begin position="102"/>
        <end position="199"/>
    </location>
</feature>
<protein>
    <submittedName>
        <fullName evidence="8">Succinylglutamate desuccinylase/aspartoacylase family protein</fullName>
    </submittedName>
</protein>
<dbReference type="InterPro" id="IPR053138">
    <property type="entry name" value="N-alpha-Ac-DABA_deacetylase"/>
</dbReference>